<dbReference type="FunFam" id="3.40.30.10:FF:000001">
    <property type="entry name" value="Thioredoxin"/>
    <property type="match status" value="1"/>
</dbReference>
<dbReference type="Proteomes" id="UP000194267">
    <property type="component" value="Unassembled WGS sequence"/>
</dbReference>
<dbReference type="PANTHER" id="PTHR45663:SF11">
    <property type="entry name" value="GEO12009P1"/>
    <property type="match status" value="1"/>
</dbReference>
<dbReference type="InterPro" id="IPR013766">
    <property type="entry name" value="Thioredoxin_domain"/>
</dbReference>
<accession>A0A1Y2T3X0</accession>
<keyword evidence="6 10" id="KW-0676">Redox-active center</keyword>
<dbReference type="InterPro" id="IPR017937">
    <property type="entry name" value="Thioredoxin_CS"/>
</dbReference>
<dbReference type="PANTHER" id="PTHR45663">
    <property type="entry name" value="GEO12009P1"/>
    <property type="match status" value="1"/>
</dbReference>
<feature type="domain" description="Thioredoxin" evidence="11">
    <location>
        <begin position="1"/>
        <end position="110"/>
    </location>
</feature>
<name>A0A1Y2T3X0_SYMTR</name>
<dbReference type="PROSITE" id="PS51352">
    <property type="entry name" value="THIOREDOXIN_2"/>
    <property type="match status" value="1"/>
</dbReference>
<dbReference type="PROSITE" id="PS00194">
    <property type="entry name" value="THIOREDOXIN_1"/>
    <property type="match status" value="1"/>
</dbReference>
<evidence type="ECO:0000256" key="2">
    <source>
        <dbReference type="ARBA" id="ARBA00020570"/>
    </source>
</evidence>
<dbReference type="NCBIfam" id="TIGR01068">
    <property type="entry name" value="thioredoxin"/>
    <property type="match status" value="1"/>
</dbReference>
<sequence>MAGDKVVTLSASNWTAEVEQSSLPVLVDFWAPWCGPCRMIAPVVEELAADYEGRVKVGKLNVDENTELASRFGVMSIPTLILFKNGEPVERIVGFQPKKELAAKIDQALGQA</sequence>
<proteinExistence type="inferred from homology"/>
<evidence type="ECO:0000313" key="12">
    <source>
        <dbReference type="EMBL" id="OTA41150.1"/>
    </source>
</evidence>
<dbReference type="AlphaFoldDB" id="A0A1Y2T3X0"/>
<evidence type="ECO:0000256" key="5">
    <source>
        <dbReference type="ARBA" id="ARBA00023157"/>
    </source>
</evidence>
<dbReference type="PIRSF" id="PIRSF000077">
    <property type="entry name" value="Thioredoxin"/>
    <property type="match status" value="1"/>
</dbReference>
<evidence type="ECO:0000259" key="11">
    <source>
        <dbReference type="PROSITE" id="PS51352"/>
    </source>
</evidence>
<dbReference type="PRINTS" id="PR00421">
    <property type="entry name" value="THIOREDOXIN"/>
</dbReference>
<dbReference type="InterPro" id="IPR036249">
    <property type="entry name" value="Thioredoxin-like_sf"/>
</dbReference>
<evidence type="ECO:0000256" key="1">
    <source>
        <dbReference type="ARBA" id="ARBA00008987"/>
    </source>
</evidence>
<reference evidence="13" key="1">
    <citation type="submission" date="2016-04" db="EMBL/GenBank/DDBJ databases">
        <authorList>
            <person name="Antunes L.P."/>
            <person name="Martins L.F."/>
            <person name="Pereira R.V."/>
            <person name="Thomas A.M."/>
            <person name="Barbosa D."/>
            <person name="Nascimento L."/>
            <person name="Silva G.M."/>
            <person name="Condomitti G.W."/>
            <person name="Digiampietri L.A."/>
            <person name="Lombardi K.C."/>
            <person name="Ramos P.L."/>
            <person name="Quaggio R.B."/>
            <person name="Oliveira J.C."/>
            <person name="Pascon R.C."/>
            <person name="Cruz J.B."/>
            <person name="Silva A.M."/>
            <person name="Setubal J.C."/>
        </authorList>
    </citation>
    <scope>NUCLEOTIDE SEQUENCE [LARGE SCALE GENOMIC DNA]</scope>
</reference>
<evidence type="ECO:0000256" key="9">
    <source>
        <dbReference type="PIRSR" id="PIRSR000077-1"/>
    </source>
</evidence>
<keyword evidence="3" id="KW-0813">Transport</keyword>
<evidence type="ECO:0000256" key="3">
    <source>
        <dbReference type="ARBA" id="ARBA00022448"/>
    </source>
</evidence>
<comment type="similarity">
    <text evidence="1 8">Belongs to the thioredoxin family.</text>
</comment>
<feature type="active site" description="Nucleophile" evidence="9">
    <location>
        <position position="37"/>
    </location>
</feature>
<feature type="site" description="Deprotonates C-terminal active site Cys" evidence="9">
    <location>
        <position position="28"/>
    </location>
</feature>
<evidence type="ECO:0000256" key="7">
    <source>
        <dbReference type="NCBIfam" id="TIGR01068"/>
    </source>
</evidence>
<dbReference type="GO" id="GO:0005829">
    <property type="term" value="C:cytosol"/>
    <property type="evidence" value="ECO:0007669"/>
    <property type="project" value="TreeGrafter"/>
</dbReference>
<dbReference type="SUPFAM" id="SSF52833">
    <property type="entry name" value="Thioredoxin-like"/>
    <property type="match status" value="1"/>
</dbReference>
<organism evidence="12 13">
    <name type="scientific">Symbiobacterium thermophilum</name>
    <dbReference type="NCBI Taxonomy" id="2734"/>
    <lineage>
        <taxon>Bacteria</taxon>
        <taxon>Bacillati</taxon>
        <taxon>Bacillota</taxon>
        <taxon>Clostridia</taxon>
        <taxon>Eubacteriales</taxon>
        <taxon>Symbiobacteriaceae</taxon>
        <taxon>Symbiobacterium</taxon>
    </lineage>
</organism>
<dbReference type="GO" id="GO:0015035">
    <property type="term" value="F:protein-disulfide reductase activity"/>
    <property type="evidence" value="ECO:0007669"/>
    <property type="project" value="UniProtKB-UniRule"/>
</dbReference>
<dbReference type="InterPro" id="IPR005746">
    <property type="entry name" value="Thioredoxin"/>
</dbReference>
<gene>
    <name evidence="12" type="ORF">A6D92_09515</name>
</gene>
<dbReference type="Gene3D" id="3.40.30.10">
    <property type="entry name" value="Glutaredoxin"/>
    <property type="match status" value="1"/>
</dbReference>
<keyword evidence="5 10" id="KW-1015">Disulfide bond</keyword>
<feature type="active site" description="Nucleophile" evidence="9">
    <location>
        <position position="34"/>
    </location>
</feature>
<evidence type="ECO:0000256" key="8">
    <source>
        <dbReference type="PIRNR" id="PIRNR000077"/>
    </source>
</evidence>
<feature type="disulfide bond" description="Redox-active" evidence="10">
    <location>
        <begin position="34"/>
        <end position="37"/>
    </location>
</feature>
<dbReference type="EMBL" id="LWLV01000749">
    <property type="protein sequence ID" value="OTA41150.1"/>
    <property type="molecule type" value="Genomic_DNA"/>
</dbReference>
<dbReference type="CDD" id="cd02947">
    <property type="entry name" value="TRX_family"/>
    <property type="match status" value="1"/>
</dbReference>
<feature type="site" description="Contributes to redox potential value" evidence="9">
    <location>
        <position position="35"/>
    </location>
</feature>
<evidence type="ECO:0000256" key="6">
    <source>
        <dbReference type="ARBA" id="ARBA00023284"/>
    </source>
</evidence>
<evidence type="ECO:0000313" key="13">
    <source>
        <dbReference type="Proteomes" id="UP000194267"/>
    </source>
</evidence>
<keyword evidence="4" id="KW-0249">Electron transport</keyword>
<protein>
    <recommendedName>
        <fullName evidence="2 7">Thioredoxin</fullName>
    </recommendedName>
</protein>
<dbReference type="Pfam" id="PF00085">
    <property type="entry name" value="Thioredoxin"/>
    <property type="match status" value="1"/>
</dbReference>
<feature type="site" description="Contributes to redox potential value" evidence="9">
    <location>
        <position position="36"/>
    </location>
</feature>
<dbReference type="GO" id="GO:0045454">
    <property type="term" value="P:cell redox homeostasis"/>
    <property type="evidence" value="ECO:0007669"/>
    <property type="project" value="TreeGrafter"/>
</dbReference>
<comment type="caution">
    <text evidence="12">The sequence shown here is derived from an EMBL/GenBank/DDBJ whole genome shotgun (WGS) entry which is preliminary data.</text>
</comment>
<evidence type="ECO:0000256" key="10">
    <source>
        <dbReference type="PIRSR" id="PIRSR000077-4"/>
    </source>
</evidence>
<evidence type="ECO:0000256" key="4">
    <source>
        <dbReference type="ARBA" id="ARBA00022982"/>
    </source>
</evidence>